<reference evidence="3" key="1">
    <citation type="submission" date="2016-05" db="EMBL/GenBank/DDBJ databases">
        <title>Comparative genomics of biotechnologically important yeasts.</title>
        <authorList>
            <consortium name="DOE Joint Genome Institute"/>
            <person name="Riley R."/>
            <person name="Haridas S."/>
            <person name="Wolfe K.H."/>
            <person name="Lopes M.R."/>
            <person name="Hittinger C.T."/>
            <person name="Goker M."/>
            <person name="Salamov A."/>
            <person name="Wisecaver J."/>
            <person name="Long T.M."/>
            <person name="Aerts A.L."/>
            <person name="Barry K."/>
            <person name="Choi C."/>
            <person name="Clum A."/>
            <person name="Coughlan A.Y."/>
            <person name="Deshpande S."/>
            <person name="Douglass A.P."/>
            <person name="Hanson S.J."/>
            <person name="Klenk H.-P."/>
            <person name="Labutti K."/>
            <person name="Lapidus A."/>
            <person name="Lindquist E."/>
            <person name="Lipzen A."/>
            <person name="Meier-Kolthoff J.P."/>
            <person name="Ohm R.A."/>
            <person name="Otillar R.P."/>
            <person name="Pangilinan J."/>
            <person name="Peng Y."/>
            <person name="Rokas A."/>
            <person name="Rosa C.A."/>
            <person name="Scheuner C."/>
            <person name="Sibirny A.A."/>
            <person name="Slot J.C."/>
            <person name="Stielow J.B."/>
            <person name="Sun H."/>
            <person name="Kurtzman C.P."/>
            <person name="Blackwell M."/>
            <person name="Grigoriev I.V."/>
            <person name="Jeffries T.W."/>
        </authorList>
    </citation>
    <scope>NUCLEOTIDE SEQUENCE [LARGE SCALE GENOMIC DNA]</scope>
    <source>
        <strain evidence="3">NRRL Y-12698</strain>
    </source>
</reference>
<dbReference type="Proteomes" id="UP000094336">
    <property type="component" value="Unassembled WGS sequence"/>
</dbReference>
<feature type="region of interest" description="Disordered" evidence="1">
    <location>
        <begin position="1"/>
        <end position="50"/>
    </location>
</feature>
<feature type="compositionally biased region" description="Polar residues" evidence="1">
    <location>
        <begin position="1"/>
        <end position="12"/>
    </location>
</feature>
<dbReference type="AlphaFoldDB" id="A0A1E3QHH7"/>
<dbReference type="RefSeq" id="XP_018982386.1">
    <property type="nucleotide sequence ID" value="XM_019126743.1"/>
</dbReference>
<feature type="region of interest" description="Disordered" evidence="1">
    <location>
        <begin position="500"/>
        <end position="536"/>
    </location>
</feature>
<organism evidence="2 3">
    <name type="scientific">Babjeviella inositovora NRRL Y-12698</name>
    <dbReference type="NCBI Taxonomy" id="984486"/>
    <lineage>
        <taxon>Eukaryota</taxon>
        <taxon>Fungi</taxon>
        <taxon>Dikarya</taxon>
        <taxon>Ascomycota</taxon>
        <taxon>Saccharomycotina</taxon>
        <taxon>Pichiomycetes</taxon>
        <taxon>Serinales incertae sedis</taxon>
        <taxon>Babjeviella</taxon>
    </lineage>
</organism>
<evidence type="ECO:0000313" key="3">
    <source>
        <dbReference type="Proteomes" id="UP000094336"/>
    </source>
</evidence>
<name>A0A1E3QHH7_9ASCO</name>
<protein>
    <submittedName>
        <fullName evidence="2">Uncharacterized protein</fullName>
    </submittedName>
</protein>
<sequence length="721" mass="80410">MASNDSDPSDATHTPHPYPLILVNNDPPLARRNSGGDLDGLQRAASRSGMTPLVKVKSCTTPPPVRPDMLRATTAGVGHPSEGINFNAPMAVFMRPDGAQFAYRSVTASPGQATILKNKYKTAVSFDTIDIRYDDDELEDDSQHVRLAQSPRGRSTDNLKPDLSFYQNTSERVLSPSRDFSPGRADSLSPDHFKKSFMAMTDGFSEFQDFGFLNKALMQDHYAKGDDLPNSCTLRSQHRDYNKLYSNRSPEAHHIFHKRKIMVYISGRKHTWVALDWVLRKLLANGDNLIIVAAINQEPLKWRGRRHSAGHIFNMAKKKRRSSFFEEPDYLDHELDEEELAQLELAESKNSPENISKISQNILDYVYEILPPEKIIKITIELAVGTTKAVLKDMFDTYKPHLVSVSAKLKNSTGAPLTSWKSSRLSDRLVKNFPLPVIVVPATNMGDFEENLFDLLKGRKNIEEHEPDYPDIYYSDDNVSNLNMDAILDEVLQQLGSTSIHDESGISDDAASIASDSDGVHDSDADSGDNISTQSGRVPPYHVVIEKFADAAKTLETKLRAVSASLNDGDVENMFKAELSLVSDASLKLCREMHAMLMEDETEGDSSKLVRKLTGLDHMPRMTKVKSMLDYANEPKAPINGLNNAAFLKPPPSSLRFHTPTPTILSPTSNSPTNKSEDTFSLKPMRSAPATAENTDPRLTYSQKDSSTKKKKKFGVFKFWK</sequence>
<accession>A0A1E3QHH7</accession>
<dbReference type="OrthoDB" id="843225at2759"/>
<feature type="compositionally biased region" description="Polar residues" evidence="1">
    <location>
        <begin position="660"/>
        <end position="674"/>
    </location>
</feature>
<dbReference type="InterPro" id="IPR014729">
    <property type="entry name" value="Rossmann-like_a/b/a_fold"/>
</dbReference>
<dbReference type="EMBL" id="KV454443">
    <property type="protein sequence ID" value="ODQ77058.1"/>
    <property type="molecule type" value="Genomic_DNA"/>
</dbReference>
<gene>
    <name evidence="2" type="ORF">BABINDRAFT_10430</name>
</gene>
<feature type="region of interest" description="Disordered" evidence="1">
    <location>
        <begin position="650"/>
        <end position="711"/>
    </location>
</feature>
<dbReference type="GeneID" id="30144597"/>
<proteinExistence type="predicted"/>
<dbReference type="STRING" id="984486.A0A1E3QHH7"/>
<feature type="region of interest" description="Disordered" evidence="1">
    <location>
        <begin position="142"/>
        <end position="162"/>
    </location>
</feature>
<evidence type="ECO:0000313" key="2">
    <source>
        <dbReference type="EMBL" id="ODQ77058.1"/>
    </source>
</evidence>
<keyword evidence="3" id="KW-1185">Reference proteome</keyword>
<feature type="compositionally biased region" description="Low complexity" evidence="1">
    <location>
        <begin position="507"/>
        <end position="517"/>
    </location>
</feature>
<dbReference type="Gene3D" id="3.40.50.620">
    <property type="entry name" value="HUPs"/>
    <property type="match status" value="1"/>
</dbReference>
<evidence type="ECO:0000256" key="1">
    <source>
        <dbReference type="SAM" id="MobiDB-lite"/>
    </source>
</evidence>